<gene>
    <name evidence="2" type="ORF">CDQ92_11505</name>
</gene>
<accession>A0A246JQY8</accession>
<comment type="caution">
    <text evidence="2">The sequence shown here is derived from an EMBL/GenBank/DDBJ whole genome shotgun (WGS) entry which is preliminary data.</text>
</comment>
<dbReference type="SUPFAM" id="SSF54427">
    <property type="entry name" value="NTF2-like"/>
    <property type="match status" value="1"/>
</dbReference>
<sequence length="164" mass="18111">MSKDKTRALVARFIDHLEAQRFEEAYRLLNPDGRFVMTGQTPASGTYDGLDDIFTRLAPKLSGFTELPKIKVSDIVIDGDKAFLRATGVGAGAYGRYEQPYYGYFLRVEGDGFSEIVEYLDTVQLEVALYGKALVAAESSEDILKGAGRRSARGREAGQGRERT</sequence>
<evidence type="ECO:0008006" key="4">
    <source>
        <dbReference type="Google" id="ProtNLM"/>
    </source>
</evidence>
<feature type="compositionally biased region" description="Basic and acidic residues" evidence="1">
    <location>
        <begin position="153"/>
        <end position="164"/>
    </location>
</feature>
<feature type="region of interest" description="Disordered" evidence="1">
    <location>
        <begin position="145"/>
        <end position="164"/>
    </location>
</feature>
<dbReference type="InterPro" id="IPR032710">
    <property type="entry name" value="NTF2-like_dom_sf"/>
</dbReference>
<dbReference type="OrthoDB" id="7596775at2"/>
<evidence type="ECO:0000313" key="2">
    <source>
        <dbReference type="EMBL" id="OWQ95451.1"/>
    </source>
</evidence>
<dbReference type="AlphaFoldDB" id="A0A246JQY8"/>
<name>A0A246JQY8_9SPHN</name>
<dbReference type="Proteomes" id="UP000197361">
    <property type="component" value="Unassembled WGS sequence"/>
</dbReference>
<dbReference type="EMBL" id="NISK01000003">
    <property type="protein sequence ID" value="OWQ95451.1"/>
    <property type="molecule type" value="Genomic_DNA"/>
</dbReference>
<protein>
    <recommendedName>
        <fullName evidence="4">SnoaL-like domain-containing protein</fullName>
    </recommendedName>
</protein>
<dbReference type="RefSeq" id="WP_088441579.1">
    <property type="nucleotide sequence ID" value="NZ_BMMC01000009.1"/>
</dbReference>
<evidence type="ECO:0000313" key="3">
    <source>
        <dbReference type="Proteomes" id="UP000197361"/>
    </source>
</evidence>
<organism evidence="2 3">
    <name type="scientific">Sphingopyxis bauzanensis</name>
    <dbReference type="NCBI Taxonomy" id="651663"/>
    <lineage>
        <taxon>Bacteria</taxon>
        <taxon>Pseudomonadati</taxon>
        <taxon>Pseudomonadota</taxon>
        <taxon>Alphaproteobacteria</taxon>
        <taxon>Sphingomonadales</taxon>
        <taxon>Sphingomonadaceae</taxon>
        <taxon>Sphingopyxis</taxon>
    </lineage>
</organism>
<reference evidence="2 3" key="1">
    <citation type="journal article" date="2010" name="Int. J. Syst. Evol. Microbiol.">
        <title>Sphingopyxis bauzanensis sp. nov., a psychrophilic bacterium isolated from soil.</title>
        <authorList>
            <person name="Zhang D.C."/>
            <person name="Liu H.C."/>
            <person name="Xin Y.H."/>
            <person name="Zhou Y.G."/>
            <person name="Schinner F."/>
            <person name="Margesin R."/>
        </authorList>
    </citation>
    <scope>NUCLEOTIDE SEQUENCE [LARGE SCALE GENOMIC DNA]</scope>
    <source>
        <strain evidence="2 3">DSM 22271</strain>
    </source>
</reference>
<dbReference type="Gene3D" id="3.10.450.50">
    <property type="match status" value="1"/>
</dbReference>
<keyword evidence="3" id="KW-1185">Reference proteome</keyword>
<evidence type="ECO:0000256" key="1">
    <source>
        <dbReference type="SAM" id="MobiDB-lite"/>
    </source>
</evidence>
<proteinExistence type="predicted"/>